<evidence type="ECO:0000256" key="7">
    <source>
        <dbReference type="ARBA" id="ARBA00023274"/>
    </source>
</evidence>
<comment type="subcellular location">
    <subcellularLocation>
        <location evidence="2">Nucleus</location>
        <location evidence="2">Nucleolus</location>
    </subcellularLocation>
</comment>
<reference evidence="10 11" key="1">
    <citation type="journal article" date="2015" name="Biotechnol. Biofuels">
        <title>Enhanced degradation of softwood versus hardwood by the white-rot fungus Pycnoporus coccineus.</title>
        <authorList>
            <person name="Couturier M."/>
            <person name="Navarro D."/>
            <person name="Chevret D."/>
            <person name="Henrissat B."/>
            <person name="Piumi F."/>
            <person name="Ruiz-Duenas F.J."/>
            <person name="Martinez A.T."/>
            <person name="Grigoriev I.V."/>
            <person name="Riley R."/>
            <person name="Lipzen A."/>
            <person name="Berrin J.G."/>
            <person name="Master E.R."/>
            <person name="Rosso M.N."/>
        </authorList>
    </citation>
    <scope>NUCLEOTIDE SEQUENCE [LARGE SCALE GENOMIC DNA]</scope>
    <source>
        <strain evidence="10 11">BRFM310</strain>
    </source>
</reference>
<evidence type="ECO:0000313" key="10">
    <source>
        <dbReference type="EMBL" id="OSD01963.1"/>
    </source>
</evidence>
<dbReference type="Pfam" id="PF14615">
    <property type="entry name" value="Rsa3"/>
    <property type="match status" value="1"/>
</dbReference>
<evidence type="ECO:0000313" key="11">
    <source>
        <dbReference type="Proteomes" id="UP000193067"/>
    </source>
</evidence>
<dbReference type="EMBL" id="KZ084108">
    <property type="protein sequence ID" value="OSD01963.1"/>
    <property type="molecule type" value="Genomic_DNA"/>
</dbReference>
<dbReference type="OrthoDB" id="69550at2759"/>
<name>A0A1Y2IMP4_TRAC3</name>
<dbReference type="PANTHER" id="PTHR28127:SF1">
    <property type="entry name" value="RIBOSOME ASSEMBLY PROTEIN 3"/>
    <property type="match status" value="1"/>
</dbReference>
<evidence type="ECO:0000256" key="5">
    <source>
        <dbReference type="ARBA" id="ARBA00022517"/>
    </source>
</evidence>
<feature type="domain" description="Ribosome-assembly protein 3 C-terminal" evidence="9">
    <location>
        <begin position="146"/>
        <end position="189"/>
    </location>
</feature>
<dbReference type="GO" id="GO:0000027">
    <property type="term" value="P:ribosomal large subunit assembly"/>
    <property type="evidence" value="ECO:0007669"/>
    <property type="project" value="TreeGrafter"/>
</dbReference>
<keyword evidence="5" id="KW-0690">Ribosome biogenesis</keyword>
<feature type="compositionally biased region" description="Low complexity" evidence="8">
    <location>
        <begin position="24"/>
        <end position="40"/>
    </location>
</feature>
<evidence type="ECO:0000256" key="2">
    <source>
        <dbReference type="ARBA" id="ARBA00004604"/>
    </source>
</evidence>
<evidence type="ECO:0000256" key="6">
    <source>
        <dbReference type="ARBA" id="ARBA00023242"/>
    </source>
</evidence>
<feature type="region of interest" description="Disordered" evidence="8">
    <location>
        <begin position="1"/>
        <end position="140"/>
    </location>
</feature>
<dbReference type="Proteomes" id="UP000193067">
    <property type="component" value="Unassembled WGS sequence"/>
</dbReference>
<dbReference type="InterPro" id="IPR028217">
    <property type="entry name" value="Rsa3_C"/>
</dbReference>
<feature type="compositionally biased region" description="Low complexity" evidence="8">
    <location>
        <begin position="68"/>
        <end position="79"/>
    </location>
</feature>
<protein>
    <recommendedName>
        <fullName evidence="4">Ribosome assembly protein 3</fullName>
    </recommendedName>
</protein>
<feature type="compositionally biased region" description="Basic residues" evidence="8">
    <location>
        <begin position="10"/>
        <end position="21"/>
    </location>
</feature>
<evidence type="ECO:0000259" key="9">
    <source>
        <dbReference type="Pfam" id="PF14615"/>
    </source>
</evidence>
<evidence type="ECO:0000256" key="8">
    <source>
        <dbReference type="SAM" id="MobiDB-lite"/>
    </source>
</evidence>
<dbReference type="AlphaFoldDB" id="A0A1Y2IMP4"/>
<keyword evidence="11" id="KW-1185">Reference proteome</keyword>
<accession>A0A1Y2IMP4</accession>
<proteinExistence type="inferred from homology"/>
<evidence type="ECO:0000256" key="4">
    <source>
        <dbReference type="ARBA" id="ARBA00015339"/>
    </source>
</evidence>
<comment type="function">
    <text evidence="1">Required for efficient biogenesis of the 60S ribosomal subunit.</text>
</comment>
<keyword evidence="6" id="KW-0539">Nucleus</keyword>
<dbReference type="PANTHER" id="PTHR28127">
    <property type="entry name" value="RIBOSOME ASSEMBLY PROTEIN 3"/>
    <property type="match status" value="1"/>
</dbReference>
<sequence>MAPPGPKPQAARKRTRKRKRRNVSDSSESSSSDSSSSDSDAPQQTAVVRIPVKGKAAKRPQPQPAPPSESSSSSSSSSESDSDDPDVEPARELSTLAAPNAAAGPSKPARRTPSPTPPPSSVPSFLPGRGASEQERQNEQVLKERFRKFWMASVADAFKDDLEEIRKHEPNLTTARLAMLIDSLAAGGDVLTSSRVEPDSGMTEMEIVLEHNT</sequence>
<evidence type="ECO:0000256" key="1">
    <source>
        <dbReference type="ARBA" id="ARBA00003035"/>
    </source>
</evidence>
<evidence type="ECO:0000256" key="3">
    <source>
        <dbReference type="ARBA" id="ARBA00006256"/>
    </source>
</evidence>
<dbReference type="STRING" id="1353009.A0A1Y2IMP4"/>
<gene>
    <name evidence="10" type="ORF">PYCCODRAFT_1452500</name>
</gene>
<comment type="similarity">
    <text evidence="3">Belongs to the RSA3 family.</text>
</comment>
<dbReference type="GO" id="GO:0005730">
    <property type="term" value="C:nucleolus"/>
    <property type="evidence" value="ECO:0007669"/>
    <property type="project" value="UniProtKB-SubCell"/>
</dbReference>
<keyword evidence="7" id="KW-0687">Ribonucleoprotein</keyword>
<dbReference type="GO" id="GO:0030687">
    <property type="term" value="C:preribosome, large subunit precursor"/>
    <property type="evidence" value="ECO:0007669"/>
    <property type="project" value="TreeGrafter"/>
</dbReference>
<organism evidence="10 11">
    <name type="scientific">Trametes coccinea (strain BRFM310)</name>
    <name type="common">Pycnoporus coccineus</name>
    <dbReference type="NCBI Taxonomy" id="1353009"/>
    <lineage>
        <taxon>Eukaryota</taxon>
        <taxon>Fungi</taxon>
        <taxon>Dikarya</taxon>
        <taxon>Basidiomycota</taxon>
        <taxon>Agaricomycotina</taxon>
        <taxon>Agaricomycetes</taxon>
        <taxon>Polyporales</taxon>
        <taxon>Polyporaceae</taxon>
        <taxon>Trametes</taxon>
    </lineage>
</organism>
<dbReference type="InterPro" id="IPR051898">
    <property type="entry name" value="Ribosome_Assembly_3"/>
</dbReference>